<reference evidence="8 9" key="1">
    <citation type="submission" date="2016-12" db="EMBL/GenBank/DDBJ databases">
        <title>Isolation and genomic insights into novel planktonic Zetaproteobacteria from stratified waters of the Chesapeake Bay.</title>
        <authorList>
            <person name="McAllister S.M."/>
            <person name="Kato S."/>
            <person name="Chan C.S."/>
            <person name="Chiu B.K."/>
            <person name="Field E.K."/>
        </authorList>
    </citation>
    <scope>NUCLEOTIDE SEQUENCE [LARGE SCALE GENOMIC DNA]</scope>
    <source>
        <strain evidence="8 9">CP-5</strain>
    </source>
</reference>
<feature type="domain" description="CBS" evidence="7">
    <location>
        <begin position="127"/>
        <end position="184"/>
    </location>
</feature>
<name>A0A2K8KV98_MARES</name>
<dbReference type="InterPro" id="IPR036318">
    <property type="entry name" value="FAD-bd_PCMH-like_sf"/>
</dbReference>
<evidence type="ECO:0000313" key="9">
    <source>
        <dbReference type="Proteomes" id="UP000231701"/>
    </source>
</evidence>
<evidence type="ECO:0000256" key="6">
    <source>
        <dbReference type="PROSITE-ProRule" id="PRU00703"/>
    </source>
</evidence>
<feature type="domain" description="CBS" evidence="7">
    <location>
        <begin position="63"/>
        <end position="123"/>
    </location>
</feature>
<dbReference type="OrthoDB" id="9798188at2"/>
<dbReference type="SUPFAM" id="SSF54631">
    <property type="entry name" value="CBS-domain pair"/>
    <property type="match status" value="1"/>
</dbReference>
<dbReference type="InterPro" id="IPR016169">
    <property type="entry name" value="FAD-bd_PCMH_sub2"/>
</dbReference>
<dbReference type="FunFam" id="3.10.580.10:FF:000002">
    <property type="entry name" value="Magnesium/cobalt efflux protein CorC"/>
    <property type="match status" value="1"/>
</dbReference>
<comment type="similarity">
    <text evidence="2">Belongs to the UPF0053 family.</text>
</comment>
<evidence type="ECO:0000256" key="3">
    <source>
        <dbReference type="ARBA" id="ARBA00022475"/>
    </source>
</evidence>
<dbReference type="RefSeq" id="WP_100276642.1">
    <property type="nucleotide sequence ID" value="NZ_CP018799.1"/>
</dbReference>
<sequence length="279" mass="30874">MNSAIKKGQHRLRESLIEHLRPGRDEAELLSVLGRAEAVQSDGQRSMLEQVVAFNDTRVREVMVPRSQIHAVNVDASLAEVEVALIEYGVTRLVVMEADIDHVLGVVHIQDVLAARVRGEEPSLTTLMRPCLRVLELEQVPGLLEEMRDHSCHIAMVLDEYGGTAGLVTLSDLLHEIVGEIGEEGEDESECQLQADGSYMVEAHMHIEDLIGEIGVQLPLGDYDTVGGWITASLARIPKRGETAMLDGFQVHIIEADPRRITKVRMIRLQDIKKNTAGD</sequence>
<dbReference type="Gene3D" id="3.30.465.10">
    <property type="match status" value="1"/>
</dbReference>
<dbReference type="PROSITE" id="PS51371">
    <property type="entry name" value="CBS"/>
    <property type="match status" value="2"/>
</dbReference>
<dbReference type="GO" id="GO:0005886">
    <property type="term" value="C:plasma membrane"/>
    <property type="evidence" value="ECO:0007669"/>
    <property type="project" value="UniProtKB-SubCell"/>
</dbReference>
<organism evidence="8 9">
    <name type="scientific">Mariprofundus aestuarium</name>
    <dbReference type="NCBI Taxonomy" id="1921086"/>
    <lineage>
        <taxon>Bacteria</taxon>
        <taxon>Pseudomonadati</taxon>
        <taxon>Pseudomonadota</taxon>
        <taxon>Candidatius Mariprofundia</taxon>
        <taxon>Mariprofundales</taxon>
        <taxon>Mariprofundaceae</taxon>
        <taxon>Mariprofundus</taxon>
    </lineage>
</organism>
<accession>A0A2K8KV98</accession>
<evidence type="ECO:0000256" key="4">
    <source>
        <dbReference type="ARBA" id="ARBA00022737"/>
    </source>
</evidence>
<dbReference type="Pfam" id="PF00571">
    <property type="entry name" value="CBS"/>
    <property type="match status" value="2"/>
</dbReference>
<keyword evidence="3" id="KW-1003">Cell membrane</keyword>
<dbReference type="InterPro" id="IPR005170">
    <property type="entry name" value="Transptr-assoc_dom"/>
</dbReference>
<evidence type="ECO:0000256" key="2">
    <source>
        <dbReference type="ARBA" id="ARBA00006337"/>
    </source>
</evidence>
<dbReference type="EMBL" id="CP018799">
    <property type="protein sequence ID" value="ATX78653.1"/>
    <property type="molecule type" value="Genomic_DNA"/>
</dbReference>
<evidence type="ECO:0000313" key="8">
    <source>
        <dbReference type="EMBL" id="ATX78653.1"/>
    </source>
</evidence>
<dbReference type="SMART" id="SM01091">
    <property type="entry name" value="CorC_HlyC"/>
    <property type="match status" value="1"/>
</dbReference>
<proteinExistence type="inferred from homology"/>
<dbReference type="SUPFAM" id="SSF56176">
    <property type="entry name" value="FAD-binding/transporter-associated domain-like"/>
    <property type="match status" value="1"/>
</dbReference>
<dbReference type="InterPro" id="IPR044751">
    <property type="entry name" value="Ion_transp-like_CBS"/>
</dbReference>
<dbReference type="KEGG" id="maes:Ga0123461_0200"/>
<dbReference type="Gene3D" id="3.10.580.10">
    <property type="entry name" value="CBS-domain"/>
    <property type="match status" value="1"/>
</dbReference>
<dbReference type="InterPro" id="IPR046342">
    <property type="entry name" value="CBS_dom_sf"/>
</dbReference>
<keyword evidence="3" id="KW-0472">Membrane</keyword>
<evidence type="ECO:0000256" key="5">
    <source>
        <dbReference type="ARBA" id="ARBA00023122"/>
    </source>
</evidence>
<evidence type="ECO:0000259" key="7">
    <source>
        <dbReference type="PROSITE" id="PS51371"/>
    </source>
</evidence>
<keyword evidence="9" id="KW-1185">Reference proteome</keyword>
<dbReference type="InterPro" id="IPR000644">
    <property type="entry name" value="CBS_dom"/>
</dbReference>
<dbReference type="CDD" id="cd04590">
    <property type="entry name" value="CBS_pair_CorC_HlyC_assoc"/>
    <property type="match status" value="1"/>
</dbReference>
<dbReference type="AlphaFoldDB" id="A0A2K8KV98"/>
<dbReference type="GO" id="GO:0050660">
    <property type="term" value="F:flavin adenine dinucleotide binding"/>
    <property type="evidence" value="ECO:0007669"/>
    <property type="project" value="InterPro"/>
</dbReference>
<dbReference type="PANTHER" id="PTHR22777">
    <property type="entry name" value="HEMOLYSIN-RELATED"/>
    <property type="match status" value="1"/>
</dbReference>
<keyword evidence="4" id="KW-0677">Repeat</keyword>
<dbReference type="Proteomes" id="UP000231701">
    <property type="component" value="Chromosome"/>
</dbReference>
<evidence type="ECO:0000256" key="1">
    <source>
        <dbReference type="ARBA" id="ARBA00004651"/>
    </source>
</evidence>
<dbReference type="Pfam" id="PF03471">
    <property type="entry name" value="CorC_HlyC"/>
    <property type="match status" value="1"/>
</dbReference>
<dbReference type="PANTHER" id="PTHR22777:SF32">
    <property type="entry name" value="UPF0053 INNER MEMBRANE PROTEIN YFJD"/>
    <property type="match status" value="1"/>
</dbReference>
<protein>
    <submittedName>
        <fullName evidence="8">CBS domain-containing protein</fullName>
    </submittedName>
</protein>
<gene>
    <name evidence="8" type="ORF">Ga0123461_0200</name>
</gene>
<keyword evidence="5 6" id="KW-0129">CBS domain</keyword>
<comment type="subcellular location">
    <subcellularLocation>
        <location evidence="1">Cell membrane</location>
        <topology evidence="1">Multi-pass membrane protein</topology>
    </subcellularLocation>
</comment>